<organism evidence="2 3">
    <name type="scientific">Bradyrhizobium commune</name>
    <dbReference type="NCBI Taxonomy" id="83627"/>
    <lineage>
        <taxon>Bacteria</taxon>
        <taxon>Pseudomonadati</taxon>
        <taxon>Pseudomonadota</taxon>
        <taxon>Alphaproteobacteria</taxon>
        <taxon>Hyphomicrobiales</taxon>
        <taxon>Nitrobacteraceae</taxon>
        <taxon>Bradyrhizobium</taxon>
    </lineage>
</organism>
<dbReference type="InterPro" id="IPR045865">
    <property type="entry name" value="ACT-like_dom_sf"/>
</dbReference>
<dbReference type="KEGG" id="bcou:IC761_15660"/>
<dbReference type="Gene3D" id="3.30.2130.10">
    <property type="entry name" value="VC0802-like"/>
    <property type="match status" value="1"/>
</dbReference>
<dbReference type="PANTHER" id="PTHR39199:SF1">
    <property type="entry name" value="BLR5128 PROTEIN"/>
    <property type="match status" value="1"/>
</dbReference>
<sequence length="135" mass="14654">MAGERDLDLLLRDMKPEIQPGVFVFCTIAASDRIPATLNPRMTFREQEGTTLVILLEEAEAAGLQYAFPSRLISLTVHSALDAVGFLAAITTHLADCGISVNAVSAFHHDHLFVPSDMIEDAMAALRDVSEASRD</sequence>
<name>A0A7S9H379_9BRAD</name>
<protein>
    <submittedName>
        <fullName evidence="2">ACT domain-containing protein</fullName>
    </submittedName>
</protein>
<dbReference type="InterPro" id="IPR018717">
    <property type="entry name" value="DUF2241"/>
</dbReference>
<dbReference type="RefSeq" id="WP_195804091.1">
    <property type="nucleotide sequence ID" value="NZ_CP061379.1"/>
</dbReference>
<gene>
    <name evidence="2" type="ORF">IC761_15660</name>
</gene>
<reference evidence="2 3" key="1">
    <citation type="submission" date="2020-09" db="EMBL/GenBank/DDBJ databases">
        <title>Complete genomes of bradyrhizobia occurring on native shrubby legumes in Australia.</title>
        <authorList>
            <person name="Lafay B."/>
        </authorList>
    </citation>
    <scope>NUCLEOTIDE SEQUENCE [LARGE SCALE GENOMIC DNA]</scope>
    <source>
        <strain evidence="2 3">BDV5040</strain>
    </source>
</reference>
<accession>A0A7S9H379</accession>
<dbReference type="AlphaFoldDB" id="A0A7S9H379"/>
<evidence type="ECO:0000313" key="2">
    <source>
        <dbReference type="EMBL" id="QPF94615.1"/>
    </source>
</evidence>
<dbReference type="EMBL" id="CP061379">
    <property type="protein sequence ID" value="QPF94615.1"/>
    <property type="molecule type" value="Genomic_DNA"/>
</dbReference>
<feature type="domain" description="DUF2241" evidence="1">
    <location>
        <begin position="2"/>
        <end position="71"/>
    </location>
</feature>
<dbReference type="PANTHER" id="PTHR39199">
    <property type="entry name" value="BLR5128 PROTEIN"/>
    <property type="match status" value="1"/>
</dbReference>
<evidence type="ECO:0000313" key="3">
    <source>
        <dbReference type="Proteomes" id="UP000594621"/>
    </source>
</evidence>
<dbReference type="Proteomes" id="UP000594621">
    <property type="component" value="Chromosome"/>
</dbReference>
<evidence type="ECO:0000259" key="1">
    <source>
        <dbReference type="Pfam" id="PF10000"/>
    </source>
</evidence>
<proteinExistence type="predicted"/>
<dbReference type="SUPFAM" id="SSF55021">
    <property type="entry name" value="ACT-like"/>
    <property type="match status" value="2"/>
</dbReference>
<dbReference type="Pfam" id="PF10000">
    <property type="entry name" value="ACT_3"/>
    <property type="match status" value="1"/>
</dbReference>
<keyword evidence="3" id="KW-1185">Reference proteome</keyword>